<name>K9WPJ0_9CYAN</name>
<dbReference type="Proteomes" id="UP000010471">
    <property type="component" value="Plasmid pMIC7113.01"/>
</dbReference>
<evidence type="ECO:0000256" key="2">
    <source>
        <dbReference type="SAM" id="MobiDB-lite"/>
    </source>
</evidence>
<gene>
    <name evidence="3" type="ORF">Mic7113_6499</name>
</gene>
<accession>K9WPJ0</accession>
<feature type="coiled-coil region" evidence="1">
    <location>
        <begin position="216"/>
        <end position="243"/>
    </location>
</feature>
<keyword evidence="1" id="KW-0175">Coiled coil</keyword>
<reference evidence="3 4" key="1">
    <citation type="submission" date="2012-06" db="EMBL/GenBank/DDBJ databases">
        <title>Finished plasmid 1 of genome of Microcoleus sp. PCC 7113.</title>
        <authorList>
            <consortium name="US DOE Joint Genome Institute"/>
            <person name="Gugger M."/>
            <person name="Coursin T."/>
            <person name="Rippka R."/>
            <person name="Tandeau De Marsac N."/>
            <person name="Huntemann M."/>
            <person name="Wei C.-L."/>
            <person name="Han J."/>
            <person name="Detter J.C."/>
            <person name="Han C."/>
            <person name="Tapia R."/>
            <person name="Chen A."/>
            <person name="Kyrpides N."/>
            <person name="Mavromatis K."/>
            <person name="Markowitz V."/>
            <person name="Szeto E."/>
            <person name="Ivanova N."/>
            <person name="Pagani I."/>
            <person name="Pati A."/>
            <person name="Goodwin L."/>
            <person name="Nordberg H.P."/>
            <person name="Cantor M.N."/>
            <person name="Hua S.X."/>
            <person name="Woyke T."/>
            <person name="Kerfeld C.A."/>
        </authorList>
    </citation>
    <scope>NUCLEOTIDE SEQUENCE [LARGE SCALE GENOMIC DNA]</scope>
    <source>
        <strain evidence="3 4">PCC 7113</strain>
        <plasmid evidence="3 4">pMIC7113.01</plasmid>
    </source>
</reference>
<keyword evidence="4" id="KW-1185">Reference proteome</keyword>
<keyword evidence="3" id="KW-0614">Plasmid</keyword>
<evidence type="ECO:0000313" key="4">
    <source>
        <dbReference type="Proteomes" id="UP000010471"/>
    </source>
</evidence>
<dbReference type="HOGENOM" id="CLU_598106_0_0_3"/>
<feature type="compositionally biased region" description="Low complexity" evidence="2">
    <location>
        <begin position="161"/>
        <end position="171"/>
    </location>
</feature>
<evidence type="ECO:0000256" key="1">
    <source>
        <dbReference type="SAM" id="Coils"/>
    </source>
</evidence>
<dbReference type="RefSeq" id="WP_015186204.1">
    <property type="nucleotide sequence ID" value="NC_019739.1"/>
</dbReference>
<evidence type="ECO:0000313" key="3">
    <source>
        <dbReference type="EMBL" id="AFZ22078.1"/>
    </source>
</evidence>
<feature type="compositionally biased region" description="Basic and acidic residues" evidence="2">
    <location>
        <begin position="193"/>
        <end position="205"/>
    </location>
</feature>
<dbReference type="AlphaFoldDB" id="K9WPJ0"/>
<sequence length="494" mass="55486">MSIFTVSQGDAATFQAHYQRLVEAWLQELLNLEPQRSEENKSRDIRVTDGKRVVYGRIGETFRNELTPELIEQLEELRHTSVGNVVDSACSKTIEVDGQVVLKTDESGKVIINEFLEKERVTESGRRDAETGRNADVGVADIPRIEEQGMQGMQGESSLPASDSTTSALDSSLRHAASYEPSRRKLGQTPELTKVKEGGVERVRSSVDQLPDSSLKQMLTLELNETRAQLQRQQQQIQQLQTQPQGQQQELAQALENLIQQRLAKPTQTSWWQRTRAFVTQSMTSLSTLRREHAAAQSLKTLFHSQVSNGGRVYQADDYTIVREGRSYTLTDKSGMTLMQFQSSPLLGVRVERDTVRLQASHYRDIRHLQLSQVRGEALSGALAPAGVQETDYLKRVRAVTEALSQYARSAGSKVQVDGKLSYRWLATPDGRVRIDAKDGRGPLLVQAGGQLRVRMSDRDLAHFEQMLPTLNSAVQHNRAVPTQRTQQLAWERN</sequence>
<geneLocation type="plasmid" evidence="3 4">
    <name>pMIC7113.01</name>
</geneLocation>
<dbReference type="EMBL" id="CP003631">
    <property type="protein sequence ID" value="AFZ22078.1"/>
    <property type="molecule type" value="Genomic_DNA"/>
</dbReference>
<proteinExistence type="predicted"/>
<protein>
    <submittedName>
        <fullName evidence="3">Uncharacterized protein</fullName>
    </submittedName>
</protein>
<organism evidence="3 4">
    <name type="scientific">Allocoleopsis franciscana PCC 7113</name>
    <dbReference type="NCBI Taxonomy" id="1173027"/>
    <lineage>
        <taxon>Bacteria</taxon>
        <taxon>Bacillati</taxon>
        <taxon>Cyanobacteriota</taxon>
        <taxon>Cyanophyceae</taxon>
        <taxon>Coleofasciculales</taxon>
        <taxon>Coleofasciculaceae</taxon>
        <taxon>Allocoleopsis</taxon>
        <taxon>Allocoleopsis franciscana</taxon>
    </lineage>
</organism>
<feature type="compositionally biased region" description="Basic and acidic residues" evidence="2">
    <location>
        <begin position="121"/>
        <end position="133"/>
    </location>
</feature>
<dbReference type="KEGG" id="mic:Mic7113_6499"/>
<dbReference type="OrthoDB" id="460256at2"/>
<feature type="region of interest" description="Disordered" evidence="2">
    <location>
        <begin position="121"/>
        <end position="208"/>
    </location>
</feature>